<accession>A0A5C4LXT9</accession>
<evidence type="ECO:0000256" key="1">
    <source>
        <dbReference type="SAM" id="Phobius"/>
    </source>
</evidence>
<dbReference type="EMBL" id="VDFW01000020">
    <property type="protein sequence ID" value="TNC23426.1"/>
    <property type="molecule type" value="Genomic_DNA"/>
</dbReference>
<feature type="transmembrane region" description="Helical" evidence="1">
    <location>
        <begin position="329"/>
        <end position="351"/>
    </location>
</feature>
<reference evidence="2 3" key="1">
    <citation type="submission" date="2019-06" db="EMBL/GenBank/DDBJ databases">
        <title>Amycolatopsis alkalitolerans sp. nov., isolated from Gastrodia elata Blume.</title>
        <authorList>
            <person name="Narsing Rao M.P."/>
            <person name="Li W.J."/>
        </authorList>
    </citation>
    <scope>NUCLEOTIDE SEQUENCE [LARGE SCALE GENOMIC DNA]</scope>
    <source>
        <strain evidence="2 3">SYSUP0005</strain>
    </source>
</reference>
<feature type="transmembrane region" description="Helical" evidence="1">
    <location>
        <begin position="357"/>
        <end position="376"/>
    </location>
</feature>
<feature type="transmembrane region" description="Helical" evidence="1">
    <location>
        <begin position="231"/>
        <end position="252"/>
    </location>
</feature>
<feature type="transmembrane region" description="Helical" evidence="1">
    <location>
        <begin position="388"/>
        <end position="410"/>
    </location>
</feature>
<proteinExistence type="predicted"/>
<protein>
    <submittedName>
        <fullName evidence="2">Uncharacterized protein</fullName>
    </submittedName>
</protein>
<feature type="transmembrane region" description="Helical" evidence="1">
    <location>
        <begin position="203"/>
        <end position="224"/>
    </location>
</feature>
<keyword evidence="1" id="KW-0472">Membrane</keyword>
<dbReference type="Proteomes" id="UP000305546">
    <property type="component" value="Unassembled WGS sequence"/>
</dbReference>
<feature type="transmembrane region" description="Helical" evidence="1">
    <location>
        <begin position="29"/>
        <end position="51"/>
    </location>
</feature>
<dbReference type="AlphaFoldDB" id="A0A5C4LXT9"/>
<sequence length="699" mass="74858">MAQLVDVSPDGLGVAEPSVARRRWSRWNAAWWVGALAFVAGLAFVIGSVIWNSGKLFAPLDDVYIHLQYGRQLGSGYFFQFNTGDEISAGASSMLYSFILGAAYAAGAHGGFFLAFAVAFNVGCFAVSAALTCLLGARLVNRTVGVWAGVLVALSGPLLWGAASGMEVGLVMLLVTGLLYTFVREQVAARFRGTPVVAALLALVRPEGLIFAAAITCAVLWTLWTRRRRTMLGWALWSLLPLAVGAGQLLFYRLATGTTSANGVQAKSMLYDAPVFYLGEFADRLTATLRSLAGTFLGYTSQDFAFPGALLIAGVGAAYLLLERSRRPLVIAVLAGLGAAVLSLSTLDTALYHELRYYQPFVPVFLLLVVSGIYGLARMLSQPRARRFALHGGLAVALAFSLIAVPMWGVRYARAAAGIRETDVSYAVWMKDNLPAGATVAVKDVGAVAYFSGHRIVDLLGLGTNGLAEPVNNGIGSLYEAVRHLPARPGYFATYDTGPGPTMAPLRDVGVLEQPAVATFEVVTPPDLRGIVSVPFKEFTVARADWSLADNADKLSGDVRDYLNVAYLDAEKAHGYQYLPAQTAIQPWTLLAREDDVIDSGRAIIGGEAFTMSGLTPGHDAILTARTAMHGDAGMRVLVNGSLVGTWTREDTEGPWDYSTFTIPGSVITDSAVHIELRQLQPPLGPYPDYTSFGYWITQ</sequence>
<name>A0A5C4LXT9_9PSEU</name>
<comment type="caution">
    <text evidence="2">The sequence shown here is derived from an EMBL/GenBank/DDBJ whole genome shotgun (WGS) entry which is preliminary data.</text>
</comment>
<keyword evidence="1" id="KW-0812">Transmembrane</keyword>
<feature type="transmembrane region" description="Helical" evidence="1">
    <location>
        <begin position="304"/>
        <end position="322"/>
    </location>
</feature>
<evidence type="ECO:0000313" key="3">
    <source>
        <dbReference type="Proteomes" id="UP000305546"/>
    </source>
</evidence>
<evidence type="ECO:0000313" key="2">
    <source>
        <dbReference type="EMBL" id="TNC23426.1"/>
    </source>
</evidence>
<keyword evidence="1" id="KW-1133">Transmembrane helix</keyword>
<dbReference type="OrthoDB" id="3563487at2"/>
<feature type="transmembrane region" description="Helical" evidence="1">
    <location>
        <begin position="113"/>
        <end position="137"/>
    </location>
</feature>
<gene>
    <name evidence="2" type="ORF">FG385_22090</name>
</gene>
<dbReference type="RefSeq" id="WP_139098670.1">
    <property type="nucleotide sequence ID" value="NZ_VDFW01000020.1"/>
</dbReference>
<keyword evidence="3" id="KW-1185">Reference proteome</keyword>
<organism evidence="2 3">
    <name type="scientific">Amycolatopsis alkalitolerans</name>
    <dbReference type="NCBI Taxonomy" id="2547244"/>
    <lineage>
        <taxon>Bacteria</taxon>
        <taxon>Bacillati</taxon>
        <taxon>Actinomycetota</taxon>
        <taxon>Actinomycetes</taxon>
        <taxon>Pseudonocardiales</taxon>
        <taxon>Pseudonocardiaceae</taxon>
        <taxon>Amycolatopsis</taxon>
    </lineage>
</organism>
<feature type="transmembrane region" description="Helical" evidence="1">
    <location>
        <begin position="143"/>
        <end position="160"/>
    </location>
</feature>